<dbReference type="PANTHER" id="PTHR23542:SF1">
    <property type="entry name" value="MAJOR FACILITATOR SUPERFAMILY (MFS) PROFILE DOMAIN-CONTAINING PROTEIN"/>
    <property type="match status" value="1"/>
</dbReference>
<feature type="transmembrane region" description="Helical" evidence="1">
    <location>
        <begin position="12"/>
        <end position="38"/>
    </location>
</feature>
<feature type="transmembrane region" description="Helical" evidence="1">
    <location>
        <begin position="249"/>
        <end position="269"/>
    </location>
</feature>
<protein>
    <submittedName>
        <fullName evidence="2">MFS family permease</fullName>
    </submittedName>
</protein>
<feature type="transmembrane region" description="Helical" evidence="1">
    <location>
        <begin position="217"/>
        <end position="237"/>
    </location>
</feature>
<comment type="caution">
    <text evidence="2">The sequence shown here is derived from an EMBL/GenBank/DDBJ whole genome shotgun (WGS) entry which is preliminary data.</text>
</comment>
<evidence type="ECO:0000256" key="1">
    <source>
        <dbReference type="SAM" id="Phobius"/>
    </source>
</evidence>
<dbReference type="InterPro" id="IPR011701">
    <property type="entry name" value="MFS"/>
</dbReference>
<feature type="transmembrane region" description="Helical" evidence="1">
    <location>
        <begin position="336"/>
        <end position="359"/>
    </location>
</feature>
<feature type="transmembrane region" description="Helical" evidence="1">
    <location>
        <begin position="44"/>
        <end position="66"/>
    </location>
</feature>
<feature type="transmembrane region" description="Helical" evidence="1">
    <location>
        <begin position="78"/>
        <end position="99"/>
    </location>
</feature>
<proteinExistence type="predicted"/>
<feature type="transmembrane region" description="Helical" evidence="1">
    <location>
        <begin position="140"/>
        <end position="164"/>
    </location>
</feature>
<keyword evidence="1" id="KW-0472">Membrane</keyword>
<feature type="transmembrane region" description="Helical" evidence="1">
    <location>
        <begin position="105"/>
        <end position="128"/>
    </location>
</feature>
<keyword evidence="1" id="KW-1133">Transmembrane helix</keyword>
<dbReference type="Proteomes" id="UP000556436">
    <property type="component" value="Unassembled WGS sequence"/>
</dbReference>
<keyword evidence="1" id="KW-0812">Transmembrane</keyword>
<gene>
    <name evidence="2" type="ORF">FHS38_004153</name>
</gene>
<feature type="transmembrane region" description="Helical" evidence="1">
    <location>
        <begin position="170"/>
        <end position="196"/>
    </location>
</feature>
<evidence type="ECO:0000313" key="3">
    <source>
        <dbReference type="Proteomes" id="UP000556436"/>
    </source>
</evidence>
<sequence>MARYRTALAHPGIARVVAAAFVCRMLSGMVSLALLLVAKDASGSYANAGSVSGAYAVALAFTSPLWGRIADRHGARTALAWAASLQSLSFGLFVALVAASAWPALLVPAAFLAGAATPPAAAVSNAVYMAVVPGEEDRKTLFALCGLLTESVFVCGPLLVAAIVMALPTLYAVVVTAAVSGIGVLWLRAAPAVRLVDRERPPLTGPGMRIDWNRRQVHIQLVVAAAAFAIGGVQVSVTAHAGELGTNAGLFLAALACGGVLGSFLYGGLRLPGTGPAQLTVALALYGGCILALGPGPATLLTLALLVAIGFVNGPADAIETVLVGEYASPATRAQAFAVLVASNWVGFAAGSFVTGVVVQHVSTGFGALTAAAAALLAAASMALTVVRKHPRPRPSAAAESVESPTGRP</sequence>
<accession>A0A7W7LD91</accession>
<feature type="transmembrane region" description="Helical" evidence="1">
    <location>
        <begin position="276"/>
        <end position="294"/>
    </location>
</feature>
<dbReference type="InterPro" id="IPR036259">
    <property type="entry name" value="MFS_trans_sf"/>
</dbReference>
<dbReference type="GO" id="GO:0022857">
    <property type="term" value="F:transmembrane transporter activity"/>
    <property type="evidence" value="ECO:0007669"/>
    <property type="project" value="InterPro"/>
</dbReference>
<organism evidence="2 3">
    <name type="scientific">Streptomyces netropsis</name>
    <name type="common">Streptoverticillium netropsis</name>
    <dbReference type="NCBI Taxonomy" id="55404"/>
    <lineage>
        <taxon>Bacteria</taxon>
        <taxon>Bacillati</taxon>
        <taxon>Actinomycetota</taxon>
        <taxon>Actinomycetes</taxon>
        <taxon>Kitasatosporales</taxon>
        <taxon>Streptomycetaceae</taxon>
        <taxon>Streptomyces</taxon>
    </lineage>
</organism>
<dbReference type="EMBL" id="JACHJG010000008">
    <property type="protein sequence ID" value="MBB4888085.1"/>
    <property type="molecule type" value="Genomic_DNA"/>
</dbReference>
<evidence type="ECO:0000313" key="2">
    <source>
        <dbReference type="EMBL" id="MBB4888085.1"/>
    </source>
</evidence>
<dbReference type="Pfam" id="PF07690">
    <property type="entry name" value="MFS_1"/>
    <property type="match status" value="1"/>
</dbReference>
<reference evidence="2 3" key="1">
    <citation type="submission" date="2020-08" db="EMBL/GenBank/DDBJ databases">
        <title>Genomic Encyclopedia of Type Strains, Phase III (KMG-III): the genomes of soil and plant-associated and newly described type strains.</title>
        <authorList>
            <person name="Whitman W."/>
        </authorList>
    </citation>
    <scope>NUCLEOTIDE SEQUENCE [LARGE SCALE GENOMIC DNA]</scope>
    <source>
        <strain evidence="2 3">CECT 3265</strain>
    </source>
</reference>
<feature type="transmembrane region" description="Helical" evidence="1">
    <location>
        <begin position="365"/>
        <end position="387"/>
    </location>
</feature>
<dbReference type="RefSeq" id="WP_184735414.1">
    <property type="nucleotide sequence ID" value="NZ_BMRW01000008.1"/>
</dbReference>
<name>A0A7W7LD91_STRNE</name>
<dbReference type="PANTHER" id="PTHR23542">
    <property type="match status" value="1"/>
</dbReference>
<dbReference type="Gene3D" id="1.20.1250.20">
    <property type="entry name" value="MFS general substrate transporter like domains"/>
    <property type="match status" value="1"/>
</dbReference>
<dbReference type="SUPFAM" id="SSF103473">
    <property type="entry name" value="MFS general substrate transporter"/>
    <property type="match status" value="1"/>
</dbReference>
<keyword evidence="3" id="KW-1185">Reference proteome</keyword>
<dbReference type="AlphaFoldDB" id="A0A7W7LD91"/>